<feature type="transmembrane region" description="Helical" evidence="7">
    <location>
        <begin position="157"/>
        <end position="177"/>
    </location>
</feature>
<keyword evidence="4 7" id="KW-1133">Transmembrane helix</keyword>
<evidence type="ECO:0000256" key="4">
    <source>
        <dbReference type="ARBA" id="ARBA00022989"/>
    </source>
</evidence>
<dbReference type="GO" id="GO:0016020">
    <property type="term" value="C:membrane"/>
    <property type="evidence" value="ECO:0007669"/>
    <property type="project" value="UniProtKB-SubCell"/>
</dbReference>
<dbReference type="PANTHER" id="PTHR21236:SF2">
    <property type="entry name" value="PROTEIN YIPF"/>
    <property type="match status" value="1"/>
</dbReference>
<dbReference type="GO" id="GO:0005802">
    <property type="term" value="C:trans-Golgi network"/>
    <property type="evidence" value="ECO:0000318"/>
    <property type="project" value="GO_Central"/>
</dbReference>
<evidence type="ECO:0000256" key="6">
    <source>
        <dbReference type="SAM" id="MobiDB-lite"/>
    </source>
</evidence>
<dbReference type="FunCoup" id="A0A1W3JGQ0">
    <property type="interactions" value="1235"/>
</dbReference>
<dbReference type="GO" id="GO:0048280">
    <property type="term" value="P:vesicle fusion with Golgi apparatus"/>
    <property type="evidence" value="ECO:0000318"/>
    <property type="project" value="GO_Central"/>
</dbReference>
<keyword evidence="3 7" id="KW-0812">Transmembrane</keyword>
<feature type="transmembrane region" description="Helical" evidence="7">
    <location>
        <begin position="244"/>
        <end position="262"/>
    </location>
</feature>
<accession>A0A1W3JGQ0</accession>
<feature type="transmembrane region" description="Helical" evidence="7">
    <location>
        <begin position="215"/>
        <end position="237"/>
    </location>
</feature>
<feature type="region of interest" description="Disordered" evidence="6">
    <location>
        <begin position="1"/>
        <end position="61"/>
    </location>
</feature>
<dbReference type="EMBL" id="EAAA01001303">
    <property type="status" value="NOT_ANNOTATED_CDS"/>
    <property type="molecule type" value="Genomic_DNA"/>
</dbReference>
<accession>F7AFF3</accession>
<proteinExistence type="inferred from homology"/>
<name>A0A1W3JGQ0_CIOIN</name>
<dbReference type="STRING" id="7719.ENSCINP00000026040"/>
<evidence type="ECO:0000256" key="2">
    <source>
        <dbReference type="ARBA" id="ARBA00010596"/>
    </source>
</evidence>
<evidence type="ECO:0000256" key="3">
    <source>
        <dbReference type="ARBA" id="ARBA00022692"/>
    </source>
</evidence>
<dbReference type="eggNOG" id="KOG3103">
    <property type="taxonomic scope" value="Eukaryota"/>
</dbReference>
<sequence length="263" mass="28149">MATFQGNDGFYQSNYNNANQDPNYGQQQQGYGGYYDNQGGYNQGGYSGGYPQQPQQPMMMNPTYNNAYSGDIMQPQEPVMGSMPPDSYSGGFEDEPPLLEELGINFDHIYQKTLAVLNPFTITDAGIIKETDLAGPLCFCLALGATLLLGGKVSFGYIYGIGGLGVVAIYALLSIMSMNGVTVGSVASVIGYCILPMVFLSGCSLVISLKGVVGIILTLLTVTWCSLSASKLFVCGFDMESQQLLVAYPCALLYGVFALLTVF</sequence>
<evidence type="ECO:0000256" key="7">
    <source>
        <dbReference type="SAM" id="Phobius"/>
    </source>
</evidence>
<dbReference type="GeneID" id="100186067"/>
<dbReference type="Proteomes" id="UP000008144">
    <property type="component" value="Chromosome 14"/>
</dbReference>
<reference evidence="8" key="4">
    <citation type="submission" date="2025-09" db="UniProtKB">
        <authorList>
            <consortium name="Ensembl"/>
        </authorList>
    </citation>
    <scope>IDENTIFICATION</scope>
</reference>
<gene>
    <name evidence="8" type="primary">LOC100186067</name>
</gene>
<feature type="compositionally biased region" description="Polar residues" evidence="6">
    <location>
        <begin position="1"/>
        <end position="18"/>
    </location>
</feature>
<keyword evidence="9" id="KW-1185">Reference proteome</keyword>
<reference evidence="9" key="1">
    <citation type="journal article" date="2002" name="Science">
        <title>The draft genome of Ciona intestinalis: insights into chordate and vertebrate origins.</title>
        <authorList>
            <person name="Dehal P."/>
            <person name="Satou Y."/>
            <person name="Campbell R.K."/>
            <person name="Chapman J."/>
            <person name="Degnan B."/>
            <person name="De Tomaso A."/>
            <person name="Davidson B."/>
            <person name="Di Gregorio A."/>
            <person name="Gelpke M."/>
            <person name="Goodstein D.M."/>
            <person name="Harafuji N."/>
            <person name="Hastings K.E."/>
            <person name="Ho I."/>
            <person name="Hotta K."/>
            <person name="Huang W."/>
            <person name="Kawashima T."/>
            <person name="Lemaire P."/>
            <person name="Martinez D."/>
            <person name="Meinertzhagen I.A."/>
            <person name="Necula S."/>
            <person name="Nonaka M."/>
            <person name="Putnam N."/>
            <person name="Rash S."/>
            <person name="Saiga H."/>
            <person name="Satake M."/>
            <person name="Terry A."/>
            <person name="Yamada L."/>
            <person name="Wang H.G."/>
            <person name="Awazu S."/>
            <person name="Azumi K."/>
            <person name="Boore J."/>
            <person name="Branno M."/>
            <person name="Chin-Bow S."/>
            <person name="DeSantis R."/>
            <person name="Doyle S."/>
            <person name="Francino P."/>
            <person name="Keys D.N."/>
            <person name="Haga S."/>
            <person name="Hayashi H."/>
            <person name="Hino K."/>
            <person name="Imai K.S."/>
            <person name="Inaba K."/>
            <person name="Kano S."/>
            <person name="Kobayashi K."/>
            <person name="Kobayashi M."/>
            <person name="Lee B.I."/>
            <person name="Makabe K.W."/>
            <person name="Manohar C."/>
            <person name="Matassi G."/>
            <person name="Medina M."/>
            <person name="Mochizuki Y."/>
            <person name="Mount S."/>
            <person name="Morishita T."/>
            <person name="Miura S."/>
            <person name="Nakayama A."/>
            <person name="Nishizaka S."/>
            <person name="Nomoto H."/>
            <person name="Ohta F."/>
            <person name="Oishi K."/>
            <person name="Rigoutsos I."/>
            <person name="Sano M."/>
            <person name="Sasaki A."/>
            <person name="Sasakura Y."/>
            <person name="Shoguchi E."/>
            <person name="Shin-i T."/>
            <person name="Spagnuolo A."/>
            <person name="Stainier D."/>
            <person name="Suzuki M.M."/>
            <person name="Tassy O."/>
            <person name="Takatori N."/>
            <person name="Tokuoka M."/>
            <person name="Yagi K."/>
            <person name="Yoshizaki F."/>
            <person name="Wada S."/>
            <person name="Zhang C."/>
            <person name="Hyatt P.D."/>
            <person name="Larimer F."/>
            <person name="Detter C."/>
            <person name="Doggett N."/>
            <person name="Glavina T."/>
            <person name="Hawkins T."/>
            <person name="Richardson P."/>
            <person name="Lucas S."/>
            <person name="Kohara Y."/>
            <person name="Levine M."/>
            <person name="Satoh N."/>
            <person name="Rokhsar D.S."/>
        </authorList>
    </citation>
    <scope>NUCLEOTIDE SEQUENCE [LARGE SCALE GENOMIC DNA]</scope>
</reference>
<dbReference type="PANTHER" id="PTHR21236">
    <property type="entry name" value="GOLGI MEMBRANE PROTEIN YIP1"/>
    <property type="match status" value="1"/>
</dbReference>
<dbReference type="AlphaFoldDB" id="A0A1W3JGQ0"/>
<dbReference type="InterPro" id="IPR045231">
    <property type="entry name" value="Yip1/4-like"/>
</dbReference>
<comment type="similarity">
    <text evidence="2">Belongs to the YIP1 family.</text>
</comment>
<evidence type="ECO:0000313" key="9">
    <source>
        <dbReference type="Proteomes" id="UP000008144"/>
    </source>
</evidence>
<evidence type="ECO:0000256" key="1">
    <source>
        <dbReference type="ARBA" id="ARBA00004141"/>
    </source>
</evidence>
<organism evidence="8 9">
    <name type="scientific">Ciona intestinalis</name>
    <name type="common">Transparent sea squirt</name>
    <name type="synonym">Ascidia intestinalis</name>
    <dbReference type="NCBI Taxonomy" id="7719"/>
    <lineage>
        <taxon>Eukaryota</taxon>
        <taxon>Metazoa</taxon>
        <taxon>Chordata</taxon>
        <taxon>Tunicata</taxon>
        <taxon>Ascidiacea</taxon>
        <taxon>Phlebobranchia</taxon>
        <taxon>Cionidae</taxon>
        <taxon>Ciona</taxon>
    </lineage>
</organism>
<comment type="subcellular location">
    <subcellularLocation>
        <location evidence="1">Membrane</location>
        <topology evidence="1">Multi-pass membrane protein</topology>
    </subcellularLocation>
</comment>
<dbReference type="Ensembl" id="ENSCINT00000026286.2">
    <property type="protein sequence ID" value="ENSCINP00000026040.2"/>
    <property type="gene ID" value="ENSCING00000014387.2"/>
</dbReference>
<dbReference type="InParanoid" id="A0A1W3JGQ0"/>
<feature type="compositionally biased region" description="Low complexity" evidence="6">
    <location>
        <begin position="19"/>
        <end position="40"/>
    </location>
</feature>
<feature type="transmembrane region" description="Helical" evidence="7">
    <location>
        <begin position="189"/>
        <end position="209"/>
    </location>
</feature>
<dbReference type="KEGG" id="cin:100186067"/>
<reference evidence="8" key="2">
    <citation type="journal article" date="2008" name="Genome Biol.">
        <title>Improved genome assembly and evidence-based global gene model set for the chordate Ciona intestinalis: new insight into intron and operon populations.</title>
        <authorList>
            <person name="Satou Y."/>
            <person name="Mineta K."/>
            <person name="Ogasawara M."/>
            <person name="Sasakura Y."/>
            <person name="Shoguchi E."/>
            <person name="Ueno K."/>
            <person name="Yamada L."/>
            <person name="Matsumoto J."/>
            <person name="Wasserscheid J."/>
            <person name="Dewar K."/>
            <person name="Wiley G.B."/>
            <person name="Macmil S.L."/>
            <person name="Roe B.A."/>
            <person name="Zeller R.W."/>
            <person name="Hastings K.E."/>
            <person name="Lemaire P."/>
            <person name="Lindquist E."/>
            <person name="Endo T."/>
            <person name="Hotta K."/>
            <person name="Inaba K."/>
        </authorList>
    </citation>
    <scope>NUCLEOTIDE SEQUENCE [LARGE SCALE GENOMIC DNA]</scope>
    <source>
        <strain evidence="8">wild type</strain>
    </source>
</reference>
<evidence type="ECO:0000313" key="8">
    <source>
        <dbReference type="Ensembl" id="ENSCINP00000026040.2"/>
    </source>
</evidence>
<reference evidence="8" key="3">
    <citation type="submission" date="2025-08" db="UniProtKB">
        <authorList>
            <consortium name="Ensembl"/>
        </authorList>
    </citation>
    <scope>IDENTIFICATION</scope>
</reference>
<dbReference type="RefSeq" id="XP_009860868.1">
    <property type="nucleotide sequence ID" value="XM_009862566.3"/>
</dbReference>
<protein>
    <submittedName>
        <fullName evidence="8">Protein YIPF5-like</fullName>
    </submittedName>
</protein>
<dbReference type="OMA" id="GYTGQFF"/>
<dbReference type="GO" id="GO:0006888">
    <property type="term" value="P:endoplasmic reticulum to Golgi vesicle-mediated transport"/>
    <property type="evidence" value="ECO:0000318"/>
    <property type="project" value="GO_Central"/>
</dbReference>
<evidence type="ECO:0000256" key="5">
    <source>
        <dbReference type="ARBA" id="ARBA00023136"/>
    </source>
</evidence>
<dbReference type="GeneTree" id="ENSGT00940000153168"/>
<dbReference type="OrthoDB" id="440385at2759"/>
<keyword evidence="5 7" id="KW-0472">Membrane</keyword>